<accession>A0ABQ6JA95</accession>
<sequence>MHLDAALGHPHRRHRLDAQVERRDGEPLLSHGGHDVRLARRHLVGERRAGHLRRGPHHLDEPVDGALGGRAAEDAGAHGPALAQVPGEGAGVDAADADDVLCGELVAERAARAPGLDGRGEGSRTT</sequence>
<feature type="compositionally biased region" description="Basic and acidic residues" evidence="1">
    <location>
        <begin position="16"/>
        <end position="33"/>
    </location>
</feature>
<feature type="region of interest" description="Disordered" evidence="1">
    <location>
        <begin position="47"/>
        <end position="90"/>
    </location>
</feature>
<evidence type="ECO:0000313" key="2">
    <source>
        <dbReference type="EMBL" id="GMA85107.1"/>
    </source>
</evidence>
<dbReference type="Proteomes" id="UP001157017">
    <property type="component" value="Unassembled WGS sequence"/>
</dbReference>
<feature type="region of interest" description="Disordered" evidence="1">
    <location>
        <begin position="1"/>
        <end position="33"/>
    </location>
</feature>
<reference evidence="3" key="1">
    <citation type="journal article" date="2019" name="Int. J. Syst. Evol. Microbiol.">
        <title>The Global Catalogue of Microorganisms (GCM) 10K type strain sequencing project: providing services to taxonomists for standard genome sequencing and annotation.</title>
        <authorList>
            <consortium name="The Broad Institute Genomics Platform"/>
            <consortium name="The Broad Institute Genome Sequencing Center for Infectious Disease"/>
            <person name="Wu L."/>
            <person name="Ma J."/>
        </authorList>
    </citation>
    <scope>NUCLEOTIDE SEQUENCE [LARGE SCALE GENOMIC DNA]</scope>
    <source>
        <strain evidence="3">NBRC 108730</strain>
    </source>
</reference>
<gene>
    <name evidence="2" type="ORF">GCM10025868_03570</name>
</gene>
<keyword evidence="3" id="KW-1185">Reference proteome</keyword>
<proteinExistence type="predicted"/>
<organism evidence="2 3">
    <name type="scientific">Angustibacter aerolatus</name>
    <dbReference type="NCBI Taxonomy" id="1162965"/>
    <lineage>
        <taxon>Bacteria</taxon>
        <taxon>Bacillati</taxon>
        <taxon>Actinomycetota</taxon>
        <taxon>Actinomycetes</taxon>
        <taxon>Kineosporiales</taxon>
        <taxon>Kineosporiaceae</taxon>
    </lineage>
</organism>
<name>A0ABQ6JA95_9ACTN</name>
<evidence type="ECO:0000256" key="1">
    <source>
        <dbReference type="SAM" id="MobiDB-lite"/>
    </source>
</evidence>
<protein>
    <submittedName>
        <fullName evidence="2">Uncharacterized protein</fullName>
    </submittedName>
</protein>
<evidence type="ECO:0000313" key="3">
    <source>
        <dbReference type="Proteomes" id="UP001157017"/>
    </source>
</evidence>
<dbReference type="EMBL" id="BSUZ01000001">
    <property type="protein sequence ID" value="GMA85107.1"/>
    <property type="molecule type" value="Genomic_DNA"/>
</dbReference>
<comment type="caution">
    <text evidence="2">The sequence shown here is derived from an EMBL/GenBank/DDBJ whole genome shotgun (WGS) entry which is preliminary data.</text>
</comment>